<feature type="compositionally biased region" description="Low complexity" evidence="1">
    <location>
        <begin position="704"/>
        <end position="730"/>
    </location>
</feature>
<feature type="compositionally biased region" description="Basic and acidic residues" evidence="1">
    <location>
        <begin position="430"/>
        <end position="443"/>
    </location>
</feature>
<feature type="region of interest" description="Disordered" evidence="1">
    <location>
        <begin position="143"/>
        <end position="174"/>
    </location>
</feature>
<feature type="compositionally biased region" description="Polar residues" evidence="1">
    <location>
        <begin position="1656"/>
        <end position="1670"/>
    </location>
</feature>
<feature type="domain" description="eCIS core" evidence="2">
    <location>
        <begin position="43"/>
        <end position="118"/>
    </location>
</feature>
<protein>
    <submittedName>
        <fullName evidence="3">DUF4157 domain-containing protein</fullName>
    </submittedName>
</protein>
<feature type="region of interest" description="Disordered" evidence="1">
    <location>
        <begin position="1037"/>
        <end position="1257"/>
    </location>
</feature>
<dbReference type="EMBL" id="VMNX01000127">
    <property type="protein sequence ID" value="MPY52211.1"/>
    <property type="molecule type" value="Genomic_DNA"/>
</dbReference>
<feature type="non-terminal residue" evidence="3">
    <location>
        <position position="1708"/>
    </location>
</feature>
<feature type="compositionally biased region" description="Basic and acidic residues" evidence="1">
    <location>
        <begin position="665"/>
        <end position="674"/>
    </location>
</feature>
<dbReference type="InterPro" id="IPR051144">
    <property type="entry name" value="Formin_homology_domain"/>
</dbReference>
<dbReference type="Pfam" id="PF13699">
    <property type="entry name" value="eCIS_core"/>
    <property type="match status" value="1"/>
</dbReference>
<feature type="compositionally biased region" description="Basic and acidic residues" evidence="1">
    <location>
        <begin position="282"/>
        <end position="294"/>
    </location>
</feature>
<feature type="compositionally biased region" description="Pro residues" evidence="1">
    <location>
        <begin position="806"/>
        <end position="820"/>
    </location>
</feature>
<feature type="compositionally biased region" description="Acidic residues" evidence="1">
    <location>
        <begin position="559"/>
        <end position="574"/>
    </location>
</feature>
<evidence type="ECO:0000313" key="3">
    <source>
        <dbReference type="EMBL" id="MPY52211.1"/>
    </source>
</evidence>
<dbReference type="InterPro" id="IPR025295">
    <property type="entry name" value="eCIS_core_dom"/>
</dbReference>
<feature type="compositionally biased region" description="Gly residues" evidence="1">
    <location>
        <begin position="1097"/>
        <end position="1110"/>
    </location>
</feature>
<feature type="compositionally biased region" description="Low complexity" evidence="1">
    <location>
        <begin position="677"/>
        <end position="694"/>
    </location>
</feature>
<dbReference type="Proteomes" id="UP000373149">
    <property type="component" value="Unassembled WGS sequence"/>
</dbReference>
<proteinExistence type="predicted"/>
<feature type="compositionally biased region" description="Gly residues" evidence="1">
    <location>
        <begin position="838"/>
        <end position="855"/>
    </location>
</feature>
<sequence length="1708" mass="179707">MTSQTQQDSSEQSAEQRRRKRKERAAKSRTPEPKEIVSGAGQPLDPGVRRELEEQLGHDLSRVRLHTGRDAGQLTDLLGADAVAVGQDVFFREGAYRPGTAEGRRLLAHELLHTVQNPHGLGALRAGRELGAVSLPQQAIEREAESAAQDLVRSDSTGPESSAPEVEEGQATPGWLRYATVDADRRRMEHVDPATLLDRLANGVLRSLRGDPEDRSHRVRTQLARFSPEMQDAVLDRLESRLVTAEHDRLIDLVEQSEDSSPLEQDVLSTPEALPDVTEQLGQERERARERSDDEPGTGGQTQDGPGAERDAEATGDSGQQGQQDRQLPGQTARQSGGGTAGSQSQQSTGAAGQTAAGTSGPTGGQGGAAADRSAQSQQSGKSEKSGQAKDGSGEAADSEAAEGASEAGKEESAAKNRPGAVDPLIEGQQVREEDKRAQDDTKLAGVEPGPLLKTADPGGRSTLEGKRPQDGETDDEPLGLEADAAGELSGAEEETAAFGEDSAWNTELKPEDFLPESDLDISGVPTADKITPGSSDQAVPSFPQPRPTKAEQVQTQREEEDAEEAASGDDEAAEPTPADGDAHGSPAAHAEAENQRMRTLRMEKPVEEEVGPLPSSSGTAADRTGVSEQKQESADLDTAEQESRRSESEKGQAEEPDSAGQQKTDQESGRGDEESSQSQSQAQSSQLESESGSQGQGQGQGQAAGQASGAASGTSATASGGSGQQSTGGPDTSEASRPGTSAQPGGQGSTTDAPAEASPARDTHVSGGDSSPESASGDAGQSGPAAGQPEASPPASAPQSTPAPQSAPAPEPAPAPRPAAAPARPASSGSRPSRSVKGGGGTRSASGGRGGGGARAAAPAPPKQEPAAPNLSQVTPEAGLGTAARLKPHRALEALGGVNGAVDRTVGDEHQTLQSAPPTMERPAGAPQTLSGAPSTAAPGQYSGDPAAQVDSPEQQQATVDGAQPAEGALPEIKEPSKLEMGLAAGAQVVAGVVNGVTSFLGADEDVIDTDALVSWILDLPTEDDMLAQATVGSASGVGLQGETDGRSVEQEGELDSKSQQLHSSGRDDADRPLGEDQIYPDAPPETLTARVPGAKGQGGGGAAGGAPVGGRIPPEAVSAVAEHERGPQLQRAFTDGQQTMSEKRQDKDKGFRESQEQHKRQVRSEIETNSRAQTAERQRTRDEVAASRTQWKAEQDGELDSLGTKKTEKVEAVRKEVKDKEETTDKDVEERRTTNEEGIGTAATKAKDDAVRRKDTAQNDSGNWISEAWSYIRDKLNELKEDILGFFRAARQAITDLITDFKGTVLGWIEEARRIIVEKFEDFVEALIQLGRDLLNGLIEIANRIRNLIIRIRDAAIALVNQISEQLRQMMNDLLDDIGKMLSGLLDGLREGLRMAVSAVMTAVNGIMDFAMGLLNALGEWAMIAADIITDPGGWLAGAKASAEDGAKNYLFDEVTSAVKNWIGEKIQEILGLSPEELQLLLNGGITVEQLVKEAWDEALPQLPIIIGEIVITKVITKLIPGAGWVFAIIDALKAAWGALSEILAAFGLFMDYLKAVKSGNAGPQFARAVAAGVVALLELAYEFLLSGIGKYVKRVGDKFKGIASGLRNNQGKPGEGPRPGDPARPNDPARPQAPAGPQTPARPNDPARPQDPTRPNNPNRPQATEQPKPNDRPRDRQEKERERRQAQQKVKQARDDMTRPARPNR</sequence>
<feature type="region of interest" description="Disordered" evidence="1">
    <location>
        <begin position="1606"/>
        <end position="1708"/>
    </location>
</feature>
<feature type="compositionally biased region" description="Basic and acidic residues" evidence="1">
    <location>
        <begin position="1066"/>
        <end position="1076"/>
    </location>
</feature>
<evidence type="ECO:0000313" key="4">
    <source>
        <dbReference type="Proteomes" id="UP000373149"/>
    </source>
</evidence>
<dbReference type="PANTHER" id="PTHR45733">
    <property type="entry name" value="FORMIN-J"/>
    <property type="match status" value="1"/>
</dbReference>
<gene>
    <name evidence="3" type="ORF">FPZ41_28015</name>
</gene>
<feature type="compositionally biased region" description="Basic and acidic residues" evidence="1">
    <location>
        <begin position="642"/>
        <end position="654"/>
    </location>
</feature>
<reference evidence="3 4" key="1">
    <citation type="submission" date="2019-09" db="EMBL/GenBank/DDBJ databases">
        <authorList>
            <person name="Duangmal K."/>
            <person name="Teo W.F.A."/>
            <person name="Lipun K."/>
        </authorList>
    </citation>
    <scope>NUCLEOTIDE SEQUENCE [LARGE SCALE GENOMIC DNA]</scope>
    <source>
        <strain evidence="3 4">K1PN6</strain>
    </source>
</reference>
<evidence type="ECO:0000259" key="2">
    <source>
        <dbReference type="Pfam" id="PF13699"/>
    </source>
</evidence>
<feature type="compositionally biased region" description="Low complexity" evidence="1">
    <location>
        <begin position="821"/>
        <end position="836"/>
    </location>
</feature>
<feature type="region of interest" description="Disordered" evidence="1">
    <location>
        <begin position="899"/>
        <end position="976"/>
    </location>
</feature>
<feature type="compositionally biased region" description="Basic and acidic residues" evidence="1">
    <location>
        <begin position="1247"/>
        <end position="1257"/>
    </location>
</feature>
<name>A0A5N8WXS2_9ACTN</name>
<feature type="region of interest" description="Disordered" evidence="1">
    <location>
        <begin position="254"/>
        <end position="886"/>
    </location>
</feature>
<feature type="compositionally biased region" description="Basic and acidic residues" evidence="1">
    <location>
        <begin position="1205"/>
        <end position="1237"/>
    </location>
</feature>
<feature type="compositionally biased region" description="Basic and acidic residues" evidence="1">
    <location>
        <begin position="25"/>
        <end position="35"/>
    </location>
</feature>
<accession>A0A5N8WXS2</accession>
<feature type="compositionally biased region" description="Polar residues" evidence="1">
    <location>
        <begin position="734"/>
        <end position="753"/>
    </location>
</feature>
<feature type="compositionally biased region" description="Basic and acidic residues" evidence="1">
    <location>
        <begin position="1143"/>
        <end position="1197"/>
    </location>
</feature>
<feature type="compositionally biased region" description="Basic and acidic residues" evidence="1">
    <location>
        <begin position="591"/>
        <end position="608"/>
    </location>
</feature>
<organism evidence="3 4">
    <name type="scientific">Streptomyces acidicola</name>
    <dbReference type="NCBI Taxonomy" id="2596892"/>
    <lineage>
        <taxon>Bacteria</taxon>
        <taxon>Bacillati</taxon>
        <taxon>Actinomycetota</taxon>
        <taxon>Actinomycetes</taxon>
        <taxon>Kitasatosporales</taxon>
        <taxon>Streptomycetaceae</taxon>
        <taxon>Streptomyces</taxon>
    </lineage>
</organism>
<feature type="region of interest" description="Disordered" evidence="1">
    <location>
        <begin position="1"/>
        <end position="47"/>
    </location>
</feature>
<feature type="compositionally biased region" description="Low complexity" evidence="1">
    <location>
        <begin position="1"/>
        <end position="13"/>
    </location>
</feature>
<comment type="caution">
    <text evidence="3">The sequence shown here is derived from an EMBL/GenBank/DDBJ whole genome shotgun (WGS) entry which is preliminary data.</text>
</comment>
<evidence type="ECO:0000256" key="1">
    <source>
        <dbReference type="SAM" id="MobiDB-lite"/>
    </source>
</evidence>
<feature type="compositionally biased region" description="Low complexity" evidence="1">
    <location>
        <begin position="369"/>
        <end position="381"/>
    </location>
</feature>
<feature type="compositionally biased region" description="Low complexity" evidence="1">
    <location>
        <begin position="342"/>
        <end position="360"/>
    </location>
</feature>
<feature type="compositionally biased region" description="Low complexity" evidence="1">
    <location>
        <begin position="316"/>
        <end position="335"/>
    </location>
</feature>
<keyword evidence="4" id="KW-1185">Reference proteome</keyword>
<feature type="compositionally biased region" description="Basic and acidic residues" evidence="1">
    <location>
        <begin position="1671"/>
        <end position="1688"/>
    </location>
</feature>
<dbReference type="RefSeq" id="WP_152866451.1">
    <property type="nucleotide sequence ID" value="NZ_VMNX01000127.1"/>
</dbReference>